<protein>
    <recommendedName>
        <fullName evidence="3">HEPN domain-containing protein</fullName>
    </recommendedName>
</protein>
<evidence type="ECO:0008006" key="3">
    <source>
        <dbReference type="Google" id="ProtNLM"/>
    </source>
</evidence>
<accession>A0A1E3X5Q5</accession>
<dbReference type="AlphaFoldDB" id="A0A1E3X5Q5"/>
<evidence type="ECO:0000313" key="1">
    <source>
        <dbReference type="EMBL" id="ODS30967.1"/>
    </source>
</evidence>
<sequence>MPRGHDLVEALEVLRKSIVDMYYDLDRDKDRLGVDLKKNLVLSLFYYQAKMTIKESYKRQEDVIEN</sequence>
<reference evidence="1 2" key="1">
    <citation type="submission" date="2016-07" db="EMBL/GenBank/DDBJ databases">
        <title>Draft genome of Scalindua rubra, obtained from a brine-seawater interface in the Red Sea, sheds light on salt adaptation in anammox bacteria.</title>
        <authorList>
            <person name="Speth D.R."/>
            <person name="Lagkouvardos I."/>
            <person name="Wang Y."/>
            <person name="Qian P.-Y."/>
            <person name="Dutilh B.E."/>
            <person name="Jetten M.S."/>
        </authorList>
    </citation>
    <scope>NUCLEOTIDE SEQUENCE [LARGE SCALE GENOMIC DNA]</scope>
    <source>
        <strain evidence="1">BSI-1</strain>
    </source>
</reference>
<evidence type="ECO:0000313" key="2">
    <source>
        <dbReference type="Proteomes" id="UP000094056"/>
    </source>
</evidence>
<comment type="caution">
    <text evidence="1">The sequence shown here is derived from an EMBL/GenBank/DDBJ whole genome shotgun (WGS) entry which is preliminary data.</text>
</comment>
<proteinExistence type="predicted"/>
<dbReference type="Proteomes" id="UP000094056">
    <property type="component" value="Unassembled WGS sequence"/>
</dbReference>
<gene>
    <name evidence="1" type="ORF">SCARUB_03929</name>
</gene>
<organism evidence="1 2">
    <name type="scientific">Candidatus Scalindua rubra</name>
    <dbReference type="NCBI Taxonomy" id="1872076"/>
    <lineage>
        <taxon>Bacteria</taxon>
        <taxon>Pseudomonadati</taxon>
        <taxon>Planctomycetota</taxon>
        <taxon>Candidatus Brocadiia</taxon>
        <taxon>Candidatus Brocadiales</taxon>
        <taxon>Candidatus Scalinduaceae</taxon>
        <taxon>Candidatus Scalindua</taxon>
    </lineage>
</organism>
<name>A0A1E3X5Q5_9BACT</name>
<dbReference type="EMBL" id="MAYW01000157">
    <property type="protein sequence ID" value="ODS30967.1"/>
    <property type="molecule type" value="Genomic_DNA"/>
</dbReference>